<accession>A0ACC2MUV6</accession>
<reference evidence="1 2" key="1">
    <citation type="journal article" date="2022" name="Hortic Res">
        <title>A haplotype resolved chromosomal level avocado genome allows analysis of novel avocado genes.</title>
        <authorList>
            <person name="Nath O."/>
            <person name="Fletcher S.J."/>
            <person name="Hayward A."/>
            <person name="Shaw L.M."/>
            <person name="Masouleh A.K."/>
            <person name="Furtado A."/>
            <person name="Henry R.J."/>
            <person name="Mitter N."/>
        </authorList>
    </citation>
    <scope>NUCLEOTIDE SEQUENCE [LARGE SCALE GENOMIC DNA]</scope>
    <source>
        <strain evidence="2">cv. Hass</strain>
    </source>
</reference>
<organism evidence="1 2">
    <name type="scientific">Persea americana</name>
    <name type="common">Avocado</name>
    <dbReference type="NCBI Taxonomy" id="3435"/>
    <lineage>
        <taxon>Eukaryota</taxon>
        <taxon>Viridiplantae</taxon>
        <taxon>Streptophyta</taxon>
        <taxon>Embryophyta</taxon>
        <taxon>Tracheophyta</taxon>
        <taxon>Spermatophyta</taxon>
        <taxon>Magnoliopsida</taxon>
        <taxon>Magnoliidae</taxon>
        <taxon>Laurales</taxon>
        <taxon>Lauraceae</taxon>
        <taxon>Persea</taxon>
    </lineage>
</organism>
<keyword evidence="2" id="KW-1185">Reference proteome</keyword>
<gene>
    <name evidence="1" type="ORF">MRB53_002441</name>
</gene>
<comment type="caution">
    <text evidence="1">The sequence shown here is derived from an EMBL/GenBank/DDBJ whole genome shotgun (WGS) entry which is preliminary data.</text>
</comment>
<proteinExistence type="predicted"/>
<evidence type="ECO:0000313" key="2">
    <source>
        <dbReference type="Proteomes" id="UP001234297"/>
    </source>
</evidence>
<sequence>MGYQSPRRCDDVVSDCRSIDTEWRSGSDRESVEVPRRVTSATVVAATRGETRREETSDEVGDGTSAGEIGESIEVGEIRESEEVNFQHWNEEMTWGLRLVWEGEMKWAGYKISFQEKSGILSVFSLMAHVRLAWLS</sequence>
<protein>
    <submittedName>
        <fullName evidence="1">Uncharacterized protein</fullName>
    </submittedName>
</protein>
<dbReference type="EMBL" id="CM056809">
    <property type="protein sequence ID" value="KAJ8649418.1"/>
    <property type="molecule type" value="Genomic_DNA"/>
</dbReference>
<name>A0ACC2MUV6_PERAE</name>
<dbReference type="Proteomes" id="UP001234297">
    <property type="component" value="Chromosome 1"/>
</dbReference>
<evidence type="ECO:0000313" key="1">
    <source>
        <dbReference type="EMBL" id="KAJ8649418.1"/>
    </source>
</evidence>